<keyword evidence="3" id="KW-1185">Reference proteome</keyword>
<feature type="compositionally biased region" description="Acidic residues" evidence="1">
    <location>
        <begin position="104"/>
        <end position="135"/>
    </location>
</feature>
<organism evidence="2 3">
    <name type="scientific">Sutcliffiella rhizosphaerae</name>
    <dbReference type="NCBI Taxonomy" id="2880967"/>
    <lineage>
        <taxon>Bacteria</taxon>
        <taxon>Bacillati</taxon>
        <taxon>Bacillota</taxon>
        <taxon>Bacilli</taxon>
        <taxon>Bacillales</taxon>
        <taxon>Bacillaceae</taxon>
        <taxon>Sutcliffiella</taxon>
    </lineage>
</organism>
<evidence type="ECO:0000313" key="2">
    <source>
        <dbReference type="EMBL" id="CAG9620761.1"/>
    </source>
</evidence>
<protein>
    <recommendedName>
        <fullName evidence="4">YqxM protein</fullName>
    </recommendedName>
</protein>
<feature type="region of interest" description="Disordered" evidence="1">
    <location>
        <begin position="72"/>
        <end position="135"/>
    </location>
</feature>
<evidence type="ECO:0000313" key="3">
    <source>
        <dbReference type="Proteomes" id="UP000789833"/>
    </source>
</evidence>
<gene>
    <name evidence="2" type="ORF">BACCIP111883_01531</name>
</gene>
<proteinExistence type="predicted"/>
<evidence type="ECO:0000256" key="1">
    <source>
        <dbReference type="SAM" id="MobiDB-lite"/>
    </source>
</evidence>
<dbReference type="Proteomes" id="UP000789833">
    <property type="component" value="Unassembled WGS sequence"/>
</dbReference>
<evidence type="ECO:0008006" key="4">
    <source>
        <dbReference type="Google" id="ProtNLM"/>
    </source>
</evidence>
<comment type="caution">
    <text evidence="2">The sequence shown here is derived from an EMBL/GenBank/DDBJ whole genome shotgun (WGS) entry which is preliminary data.</text>
</comment>
<sequence length="135" mass="15464">MGINLKKNKRLSLSFLLLSLTIYISAFLIADTYSHFTVETKIYGSLMTEEDFGITFSQGSEIENKEEIKEEIKEKEDVEQQNQEIIMDTEKEDVSTEENALTPNEEEIEENLEEEKAESEDESVIESDEPDGDAE</sequence>
<dbReference type="RefSeq" id="WP_230500679.1">
    <property type="nucleotide sequence ID" value="NZ_CAKJTJ010000006.1"/>
</dbReference>
<accession>A0ABM8YLP2</accession>
<dbReference type="EMBL" id="CAKJTJ010000006">
    <property type="protein sequence ID" value="CAG9620761.1"/>
    <property type="molecule type" value="Genomic_DNA"/>
</dbReference>
<reference evidence="2 3" key="1">
    <citation type="submission" date="2021-10" db="EMBL/GenBank/DDBJ databases">
        <authorList>
            <person name="Criscuolo A."/>
        </authorList>
    </citation>
    <scope>NUCLEOTIDE SEQUENCE [LARGE SCALE GENOMIC DNA]</scope>
    <source>
        <strain evidence="3">CIP 111883</strain>
    </source>
</reference>
<name>A0ABM8YLP2_9BACI</name>